<feature type="transmembrane region" description="Helical" evidence="1">
    <location>
        <begin position="62"/>
        <end position="84"/>
    </location>
</feature>
<proteinExistence type="predicted"/>
<keyword evidence="3" id="KW-1185">Reference proteome</keyword>
<keyword evidence="1" id="KW-0812">Transmembrane</keyword>
<evidence type="ECO:0000256" key="1">
    <source>
        <dbReference type="SAM" id="Phobius"/>
    </source>
</evidence>
<dbReference type="AlphaFoldDB" id="Q31PF8"/>
<evidence type="ECO:0000313" key="3">
    <source>
        <dbReference type="Proteomes" id="UP000889800"/>
    </source>
</evidence>
<dbReference type="Proteomes" id="UP000889800">
    <property type="component" value="Chromosome"/>
</dbReference>
<protein>
    <submittedName>
        <fullName evidence="2">Uncharacterized protein</fullName>
    </submittedName>
</protein>
<keyword evidence="1" id="KW-1133">Transmembrane helix</keyword>
<organism evidence="2 3">
    <name type="scientific">Synechococcus elongatus (strain ATCC 33912 / PCC 7942 / FACHB-805)</name>
    <name type="common">Anacystis nidulans R2</name>
    <dbReference type="NCBI Taxonomy" id="1140"/>
    <lineage>
        <taxon>Bacteria</taxon>
        <taxon>Bacillati</taxon>
        <taxon>Cyanobacteriota</taxon>
        <taxon>Cyanophyceae</taxon>
        <taxon>Synechococcales</taxon>
        <taxon>Synechococcaceae</taxon>
        <taxon>Synechococcus</taxon>
    </lineage>
</organism>
<reference evidence="3" key="1">
    <citation type="submission" date="2005-08" db="EMBL/GenBank/DDBJ databases">
        <title>Complete sequence of chromosome 1 of Synechococcus elongatus PCC 7942.</title>
        <authorList>
            <consortium name="US DOE Joint Genome Institute"/>
            <person name="Copeland A."/>
            <person name="Lucas S."/>
            <person name="Lapidus A."/>
            <person name="Barry K."/>
            <person name="Detter J.C."/>
            <person name="Glavina T."/>
            <person name="Hammon N."/>
            <person name="Israni S."/>
            <person name="Pitluck S."/>
            <person name="Schmutz J."/>
            <person name="Larimer F."/>
            <person name="Land M."/>
            <person name="Kyrpides N."/>
            <person name="Lykidis A."/>
            <person name="Richardson P."/>
        </authorList>
    </citation>
    <scope>NUCLEOTIDE SEQUENCE [LARGE SCALE GENOMIC DNA]</scope>
    <source>
        <strain evidence="3">ATCC 33912 / PCC 7942 / FACHB-805</strain>
    </source>
</reference>
<dbReference type="PaxDb" id="1140-Synpcc7942_1031"/>
<name>Q31PF8_SYNE7</name>
<gene>
    <name evidence="2" type="ordered locus">Synpcc7942_1031</name>
</gene>
<dbReference type="BioCyc" id="SYNEL:SYNPCC7942_1031-MONOMER"/>
<dbReference type="KEGG" id="syf:Synpcc7942_1031"/>
<dbReference type="EMBL" id="CP000100">
    <property type="protein sequence ID" value="ABB57061.1"/>
    <property type="molecule type" value="Genomic_DNA"/>
</dbReference>
<evidence type="ECO:0000313" key="2">
    <source>
        <dbReference type="EMBL" id="ABB57061.1"/>
    </source>
</evidence>
<dbReference type="HOGENOM" id="CLU_2132278_0_0_3"/>
<keyword evidence="1" id="KW-0472">Membrane</keyword>
<dbReference type="STRING" id="1140.Synpcc7942_1031"/>
<sequence>MELWTHLRQIQAAAIAKIDTVARSLSKIWIPVWCITEVPIILRSNEIEFSLRPMMNFRFLQLGKSVGSCLILQGLLLLLISSILKVDPLQPAHNSSASFFWENWALDQPPAVP</sequence>
<accession>Q31PF8</accession>